<dbReference type="InterPro" id="IPR006990">
    <property type="entry name" value="Tweety"/>
</dbReference>
<feature type="transmembrane region" description="Helical" evidence="14">
    <location>
        <begin position="154"/>
        <end position="176"/>
    </location>
</feature>
<evidence type="ECO:0000256" key="3">
    <source>
        <dbReference type="ARBA" id="ARBA00022448"/>
    </source>
</evidence>
<gene>
    <name evidence="15" type="ORF">HJC23_012254</name>
</gene>
<evidence type="ECO:0000313" key="15">
    <source>
        <dbReference type="EMBL" id="KAL3789165.1"/>
    </source>
</evidence>
<dbReference type="PANTHER" id="PTHR12424">
    <property type="entry name" value="TWEETY-RELATED"/>
    <property type="match status" value="1"/>
</dbReference>
<keyword evidence="7" id="KW-0406">Ion transport</keyword>
<keyword evidence="5 14" id="KW-0812">Transmembrane</keyword>
<accession>A0ABD3PSI0</accession>
<evidence type="ECO:0000256" key="5">
    <source>
        <dbReference type="ARBA" id="ARBA00022692"/>
    </source>
</evidence>
<feature type="transmembrane region" description="Helical" evidence="14">
    <location>
        <begin position="497"/>
        <end position="515"/>
    </location>
</feature>
<feature type="transmembrane region" description="Helical" evidence="14">
    <location>
        <begin position="294"/>
        <end position="319"/>
    </location>
</feature>
<evidence type="ECO:0000256" key="11">
    <source>
        <dbReference type="ARBA" id="ARBA00023214"/>
    </source>
</evidence>
<evidence type="ECO:0000256" key="8">
    <source>
        <dbReference type="ARBA" id="ARBA00023136"/>
    </source>
</evidence>
<evidence type="ECO:0000313" key="16">
    <source>
        <dbReference type="Proteomes" id="UP001516023"/>
    </source>
</evidence>
<evidence type="ECO:0000256" key="14">
    <source>
        <dbReference type="SAM" id="Phobius"/>
    </source>
</evidence>
<keyword evidence="12" id="KW-0407">Ion channel</keyword>
<feature type="region of interest" description="Disordered" evidence="13">
    <location>
        <begin position="594"/>
        <end position="626"/>
    </location>
</feature>
<evidence type="ECO:0000256" key="1">
    <source>
        <dbReference type="ARBA" id="ARBA00004651"/>
    </source>
</evidence>
<keyword evidence="9" id="KW-0869">Chloride channel</keyword>
<dbReference type="GO" id="GO:0005254">
    <property type="term" value="F:chloride channel activity"/>
    <property type="evidence" value="ECO:0007669"/>
    <property type="project" value="UniProtKB-KW"/>
</dbReference>
<proteinExistence type="inferred from homology"/>
<evidence type="ECO:0000256" key="6">
    <source>
        <dbReference type="ARBA" id="ARBA00022989"/>
    </source>
</evidence>
<keyword evidence="10" id="KW-0325">Glycoprotein</keyword>
<evidence type="ECO:0000256" key="9">
    <source>
        <dbReference type="ARBA" id="ARBA00023173"/>
    </source>
</evidence>
<feature type="transmembrane region" description="Helical" evidence="14">
    <location>
        <begin position="70"/>
        <end position="95"/>
    </location>
</feature>
<comment type="subcellular location">
    <subcellularLocation>
        <location evidence="1">Cell membrane</location>
        <topology evidence="1">Multi-pass membrane protein</topology>
    </subcellularLocation>
</comment>
<dbReference type="EMBL" id="JABMIG020000145">
    <property type="protein sequence ID" value="KAL3789165.1"/>
    <property type="molecule type" value="Genomic_DNA"/>
</dbReference>
<name>A0ABD3PSI0_9STRA</name>
<comment type="caution">
    <text evidence="15">The sequence shown here is derived from an EMBL/GenBank/DDBJ whole genome shotgun (WGS) entry which is preliminary data.</text>
</comment>
<evidence type="ECO:0000256" key="10">
    <source>
        <dbReference type="ARBA" id="ARBA00023180"/>
    </source>
</evidence>
<sequence>MSYNQDLVAVSRGLYPLENYTIPDFVPPQYVVSGVVQSVHDFPRFGHPNDFNDVIQSGDSAATKAEAKQYAMGIFAGSVLILSIALFWFFCLAMLKIAGQKKVGFLAGRLVRPSAITPMELGVEVMIENEDGTGPNLFNEHDQLVQKSFKRKVIAVRSVFVIFGIFTIVAGILFYLKGVTAFKTSLNEIYEGIDLIQETAYRAINVTDSVILIQDEIDAEVKPSIELEASGQPVCMVTNDELSTQIREAWAFLVSNIQDLKSLVEKNLGSFSDDLRRLIELTNEVEDSLTSADIVFYILIAISIFIIGFILVMLAEVVFASLGISNYSLLNSFVIPLAPDAYTISVVERYKSEFKSAIFAFVLFYISGCTVRPAAEDEIIAIWNTIKLVNQYAHKLSELIGGIDPATIAAICGVDETEAQTLQRIANFMHSLSHAINRAMIGVIDLLSCKSFNPIYTTFVHDGTLPPMETQLFCWFLYVTNADTLFLRMIKLYVRPVSQALALCFHCGPYIFYPGMSPKGIFFTTLTVAISSMMMMTFRAALYPIKEASGEIASKDGEVEVVRYQHNDNEASGEIASKDGDVEVVRYQHNDNEALEEDADGGESVIKQSPNVGDENLSADKAVQIY</sequence>
<evidence type="ECO:0000256" key="13">
    <source>
        <dbReference type="SAM" id="MobiDB-lite"/>
    </source>
</evidence>
<evidence type="ECO:0000256" key="7">
    <source>
        <dbReference type="ARBA" id="ARBA00023065"/>
    </source>
</evidence>
<organism evidence="15 16">
    <name type="scientific">Cyclotella cryptica</name>
    <dbReference type="NCBI Taxonomy" id="29204"/>
    <lineage>
        <taxon>Eukaryota</taxon>
        <taxon>Sar</taxon>
        <taxon>Stramenopiles</taxon>
        <taxon>Ochrophyta</taxon>
        <taxon>Bacillariophyta</taxon>
        <taxon>Coscinodiscophyceae</taxon>
        <taxon>Thalassiosirophycidae</taxon>
        <taxon>Stephanodiscales</taxon>
        <taxon>Stephanodiscaceae</taxon>
        <taxon>Cyclotella</taxon>
    </lineage>
</organism>
<protein>
    <submittedName>
        <fullName evidence="15">Uncharacterized protein</fullName>
    </submittedName>
</protein>
<keyword evidence="11" id="KW-0868">Chloride</keyword>
<dbReference type="GO" id="GO:0034707">
    <property type="term" value="C:chloride channel complex"/>
    <property type="evidence" value="ECO:0007669"/>
    <property type="project" value="UniProtKB-KW"/>
</dbReference>
<dbReference type="GO" id="GO:0005886">
    <property type="term" value="C:plasma membrane"/>
    <property type="evidence" value="ECO:0007669"/>
    <property type="project" value="UniProtKB-SubCell"/>
</dbReference>
<keyword evidence="16" id="KW-1185">Reference proteome</keyword>
<keyword evidence="4" id="KW-1003">Cell membrane</keyword>
<keyword evidence="6 14" id="KW-1133">Transmembrane helix</keyword>
<evidence type="ECO:0000256" key="4">
    <source>
        <dbReference type="ARBA" id="ARBA00022475"/>
    </source>
</evidence>
<dbReference type="Proteomes" id="UP001516023">
    <property type="component" value="Unassembled WGS sequence"/>
</dbReference>
<evidence type="ECO:0000256" key="12">
    <source>
        <dbReference type="ARBA" id="ARBA00023303"/>
    </source>
</evidence>
<evidence type="ECO:0000256" key="2">
    <source>
        <dbReference type="ARBA" id="ARBA00009849"/>
    </source>
</evidence>
<keyword evidence="3" id="KW-0813">Transport</keyword>
<keyword evidence="8 14" id="KW-0472">Membrane</keyword>
<feature type="transmembrane region" description="Helical" evidence="14">
    <location>
        <begin position="521"/>
        <end position="542"/>
    </location>
</feature>
<reference evidence="15 16" key="1">
    <citation type="journal article" date="2020" name="G3 (Bethesda)">
        <title>Improved Reference Genome for Cyclotella cryptica CCMP332, a Model for Cell Wall Morphogenesis, Salinity Adaptation, and Lipid Production in Diatoms (Bacillariophyta).</title>
        <authorList>
            <person name="Roberts W.R."/>
            <person name="Downey K.M."/>
            <person name="Ruck E.C."/>
            <person name="Traller J.C."/>
            <person name="Alverson A.J."/>
        </authorList>
    </citation>
    <scope>NUCLEOTIDE SEQUENCE [LARGE SCALE GENOMIC DNA]</scope>
    <source>
        <strain evidence="15 16">CCMP332</strain>
    </source>
</reference>
<comment type="similarity">
    <text evidence="2">Belongs to the tweety family.</text>
</comment>
<dbReference type="AlphaFoldDB" id="A0ABD3PSI0"/>
<dbReference type="PANTHER" id="PTHR12424:SF19">
    <property type="entry name" value="INTEGRASE ZINC-BINDING DOMAIN-CONTAINING PROTEIN"/>
    <property type="match status" value="1"/>
</dbReference>